<feature type="region of interest" description="Disordered" evidence="1">
    <location>
        <begin position="64"/>
        <end position="124"/>
    </location>
</feature>
<dbReference type="PANTHER" id="PTHR36812">
    <property type="entry name" value="NEUROFILAMENT TRIPLET M PROTEIN-LIKE PROTEIN"/>
    <property type="match status" value="1"/>
</dbReference>
<gene>
    <name evidence="2" type="ORF">ACA1_123640</name>
</gene>
<feature type="compositionally biased region" description="Basic residues" evidence="1">
    <location>
        <begin position="792"/>
        <end position="809"/>
    </location>
</feature>
<feature type="compositionally biased region" description="Polar residues" evidence="1">
    <location>
        <begin position="648"/>
        <end position="664"/>
    </location>
</feature>
<feature type="compositionally biased region" description="Basic and acidic residues" evidence="1">
    <location>
        <begin position="766"/>
        <end position="791"/>
    </location>
</feature>
<feature type="compositionally biased region" description="Basic and acidic residues" evidence="1">
    <location>
        <begin position="390"/>
        <end position="469"/>
    </location>
</feature>
<evidence type="ECO:0000256" key="1">
    <source>
        <dbReference type="SAM" id="MobiDB-lite"/>
    </source>
</evidence>
<name>L8HFA6_ACACF</name>
<dbReference type="AlphaFoldDB" id="L8HFA6"/>
<organism evidence="2 3">
    <name type="scientific">Acanthamoeba castellanii (strain ATCC 30010 / Neff)</name>
    <dbReference type="NCBI Taxonomy" id="1257118"/>
    <lineage>
        <taxon>Eukaryota</taxon>
        <taxon>Amoebozoa</taxon>
        <taxon>Discosea</taxon>
        <taxon>Longamoebia</taxon>
        <taxon>Centramoebida</taxon>
        <taxon>Acanthamoebidae</taxon>
        <taxon>Acanthamoeba</taxon>
    </lineage>
</organism>
<dbReference type="RefSeq" id="XP_004353383.1">
    <property type="nucleotide sequence ID" value="XM_004353331.1"/>
</dbReference>
<feature type="region of interest" description="Disordered" evidence="1">
    <location>
        <begin position="628"/>
        <end position="712"/>
    </location>
</feature>
<dbReference type="EMBL" id="KB007843">
    <property type="protein sequence ID" value="ELR23855.1"/>
    <property type="molecule type" value="Genomic_DNA"/>
</dbReference>
<feature type="region of interest" description="Disordered" evidence="1">
    <location>
        <begin position="377"/>
        <end position="484"/>
    </location>
</feature>
<sequence>MEYEPVGVLSTEVERLKEGILAQLQALRWQVVDFTVSDALRAVSDAGGVVELRLQVSSDVWREKTNEAGREEQRATAKAEEEERAKREEAERVERQKQEQQRIAEAEERQRTLDKEENEEKMKEAELSAISIEEELRLRREWEAVKEKARRKVFDEVRREQDQRMLFALNLRESFGLKKTSEPRHREDYSLPFEMPTYADDPFPVGTIAPALPTIAASSSSSPFGSPRIAAEAVDTLPLARGAGQLQQQHGATSVRAIALHARKPARNWQAELRPGLVFVIDARLGNEVGPTTTTADSGLAEEWWIGRKFGDESGPRRAVPAGLVHVLHGDARLLRQQSLSDLLQQEGIDADREVMLPNAAPAQQDARHVLPRPAAAVVPAGAASESGEEQNRKNEAAEALKRESEREAEREKARLLAREEQERKAREAAEELRKRQAEEEARRKRQAEREGVHSMPPADHKDSADKSRTAITAGAYNMMPVPVMSSEIEAAIKERGRRKSANLGADVIADKPEASRQREMERDRRRSATAAVLMQQQQHQPLPQTASEGQLRPPPPSRTSRRSLDPSAAPLTAPPEAEGGSAPPPLPPLPSALPPPASAAALARDKRLSLPAHVLLKRNEEAIAAAAAAAGPPPALPPMPSGGIGLSSGQQTVSASALPTNPRTRAVPPASSASSDALSTRGDQRKSWAADDASAGPLASSASSVPTAAASLAKREALGIERQRSATVLGTAAAAAAAPQRTTSSSALLRAQTLRPSKSSSGGSSKDKLDKEEKKKDKEEKKKKKDEEKEKKRKEKEKKKEDKKKKKG</sequence>
<proteinExistence type="predicted"/>
<protein>
    <submittedName>
        <fullName evidence="2">Uncharacterized protein</fullName>
    </submittedName>
</protein>
<feature type="compositionally biased region" description="Low complexity" evidence="1">
    <location>
        <begin position="691"/>
        <end position="712"/>
    </location>
</feature>
<dbReference type="VEuPathDB" id="AmoebaDB:ACA1_123640"/>
<feature type="compositionally biased region" description="Low complexity" evidence="1">
    <location>
        <begin position="730"/>
        <end position="748"/>
    </location>
</feature>
<reference evidence="2 3" key="1">
    <citation type="journal article" date="2013" name="Genome Biol.">
        <title>Genome of Acanthamoeba castellanii highlights extensive lateral gene transfer and early evolution of tyrosine kinase signaling.</title>
        <authorList>
            <person name="Clarke M."/>
            <person name="Lohan A.J."/>
            <person name="Liu B."/>
            <person name="Lagkouvardos I."/>
            <person name="Roy S."/>
            <person name="Zafar N."/>
            <person name="Bertelli C."/>
            <person name="Schilde C."/>
            <person name="Kianianmomeni A."/>
            <person name="Burglin T.R."/>
            <person name="Frech C."/>
            <person name="Turcotte B."/>
            <person name="Kopec K.O."/>
            <person name="Synnott J.M."/>
            <person name="Choo C."/>
            <person name="Paponov I."/>
            <person name="Finkler A."/>
            <person name="Soon Heng Tan C."/>
            <person name="Hutchins A.P."/>
            <person name="Weinmeier T."/>
            <person name="Rattei T."/>
            <person name="Chu J.S."/>
            <person name="Gimenez G."/>
            <person name="Irimia M."/>
            <person name="Rigden D.J."/>
            <person name="Fitzpatrick D.A."/>
            <person name="Lorenzo-Morales J."/>
            <person name="Bateman A."/>
            <person name="Chiu C.H."/>
            <person name="Tang P."/>
            <person name="Hegemann P."/>
            <person name="Fromm H."/>
            <person name="Raoult D."/>
            <person name="Greub G."/>
            <person name="Miranda-Saavedra D."/>
            <person name="Chen N."/>
            <person name="Nash P."/>
            <person name="Ginger M.L."/>
            <person name="Horn M."/>
            <person name="Schaap P."/>
            <person name="Caler L."/>
            <person name="Loftus B."/>
        </authorList>
    </citation>
    <scope>NUCLEOTIDE SEQUENCE [LARGE SCALE GENOMIC DNA]</scope>
    <source>
        <strain evidence="2 3">Neff</strain>
    </source>
</reference>
<feature type="compositionally biased region" description="Basic and acidic residues" evidence="1">
    <location>
        <begin position="509"/>
        <end position="527"/>
    </location>
</feature>
<accession>L8HFA6</accession>
<feature type="compositionally biased region" description="Low complexity" evidence="1">
    <location>
        <begin position="671"/>
        <end position="680"/>
    </location>
</feature>
<dbReference type="KEGG" id="acan:ACA1_123640"/>
<dbReference type="GeneID" id="14924851"/>
<evidence type="ECO:0000313" key="3">
    <source>
        <dbReference type="Proteomes" id="UP000011083"/>
    </source>
</evidence>
<feature type="region of interest" description="Disordered" evidence="1">
    <location>
        <begin position="496"/>
        <end position="605"/>
    </location>
</feature>
<feature type="compositionally biased region" description="Pro residues" evidence="1">
    <location>
        <begin position="583"/>
        <end position="598"/>
    </location>
</feature>
<feature type="compositionally biased region" description="Low complexity" evidence="1">
    <location>
        <begin position="536"/>
        <end position="545"/>
    </location>
</feature>
<feature type="region of interest" description="Disordered" evidence="1">
    <location>
        <begin position="730"/>
        <end position="809"/>
    </location>
</feature>
<feature type="compositionally biased region" description="Pro residues" evidence="1">
    <location>
        <begin position="632"/>
        <end position="641"/>
    </location>
</feature>
<evidence type="ECO:0000313" key="2">
    <source>
        <dbReference type="EMBL" id="ELR23855.1"/>
    </source>
</evidence>
<dbReference type="OMA" id="AEEWWIG"/>
<dbReference type="Proteomes" id="UP000011083">
    <property type="component" value="Unassembled WGS sequence"/>
</dbReference>
<keyword evidence="3" id="KW-1185">Reference proteome</keyword>
<dbReference type="PANTHER" id="PTHR36812:SF9">
    <property type="entry name" value="MYB-LIKE PROTEIN X ISOFORM X1"/>
    <property type="match status" value="1"/>
</dbReference>